<accession>A0AAD1VMU3</accession>
<feature type="region of interest" description="Disordered" evidence="1">
    <location>
        <begin position="45"/>
        <end position="118"/>
    </location>
</feature>
<evidence type="ECO:0000313" key="3">
    <source>
        <dbReference type="Proteomes" id="UP001295444"/>
    </source>
</evidence>
<name>A0AAD1VMU3_PELCU</name>
<feature type="non-terminal residue" evidence="2">
    <location>
        <position position="118"/>
    </location>
</feature>
<proteinExistence type="predicted"/>
<organism evidence="2 3">
    <name type="scientific">Pelobates cultripes</name>
    <name type="common">Western spadefoot toad</name>
    <dbReference type="NCBI Taxonomy" id="61616"/>
    <lineage>
        <taxon>Eukaryota</taxon>
        <taxon>Metazoa</taxon>
        <taxon>Chordata</taxon>
        <taxon>Craniata</taxon>
        <taxon>Vertebrata</taxon>
        <taxon>Euteleostomi</taxon>
        <taxon>Amphibia</taxon>
        <taxon>Batrachia</taxon>
        <taxon>Anura</taxon>
        <taxon>Pelobatoidea</taxon>
        <taxon>Pelobatidae</taxon>
        <taxon>Pelobates</taxon>
    </lineage>
</organism>
<feature type="non-terminal residue" evidence="2">
    <location>
        <position position="1"/>
    </location>
</feature>
<reference evidence="2" key="1">
    <citation type="submission" date="2022-03" db="EMBL/GenBank/DDBJ databases">
        <authorList>
            <person name="Alioto T."/>
            <person name="Alioto T."/>
            <person name="Gomez Garrido J."/>
        </authorList>
    </citation>
    <scope>NUCLEOTIDE SEQUENCE</scope>
</reference>
<evidence type="ECO:0000256" key="1">
    <source>
        <dbReference type="SAM" id="MobiDB-lite"/>
    </source>
</evidence>
<dbReference type="AlphaFoldDB" id="A0AAD1VMU3"/>
<feature type="compositionally biased region" description="Low complexity" evidence="1">
    <location>
        <begin position="82"/>
        <end position="98"/>
    </location>
</feature>
<dbReference type="EMBL" id="OW240912">
    <property type="protein sequence ID" value="CAH2222328.1"/>
    <property type="molecule type" value="Genomic_DNA"/>
</dbReference>
<sequence length="118" mass="13300">LNFTSHRQHVNTLKKIYIIPRSTTTQAPQASLDSHPKRYNHYNYNRSYIKRRPHNTPKGVGLTPSGPLSPPTEQDHHTFLATHNNNNQQPPGTTTHTTSLPSYLNPGTLPPIQHLAHS</sequence>
<dbReference type="Proteomes" id="UP001295444">
    <property type="component" value="Chromosome 01"/>
</dbReference>
<gene>
    <name evidence="2" type="ORF">PECUL_23A008178</name>
</gene>
<evidence type="ECO:0000313" key="2">
    <source>
        <dbReference type="EMBL" id="CAH2222328.1"/>
    </source>
</evidence>
<keyword evidence="3" id="KW-1185">Reference proteome</keyword>
<protein>
    <submittedName>
        <fullName evidence="2">Uncharacterized protein</fullName>
    </submittedName>
</protein>